<dbReference type="EMBL" id="QPMK01000003">
    <property type="protein sequence ID" value="RDD67444.1"/>
    <property type="molecule type" value="Genomic_DNA"/>
</dbReference>
<dbReference type="Proteomes" id="UP000253977">
    <property type="component" value="Unassembled WGS sequence"/>
</dbReference>
<gene>
    <name evidence="2" type="ORF">DU478_06935</name>
</gene>
<feature type="chain" id="PRO_5017042591" evidence="1">
    <location>
        <begin position="24"/>
        <end position="84"/>
    </location>
</feature>
<protein>
    <submittedName>
        <fullName evidence="2">Uncharacterized protein</fullName>
    </submittedName>
</protein>
<dbReference type="OrthoDB" id="7872979at2"/>
<comment type="caution">
    <text evidence="2">The sequence shown here is derived from an EMBL/GenBank/DDBJ whole genome shotgun (WGS) entry which is preliminary data.</text>
</comment>
<keyword evidence="3" id="KW-1185">Reference proteome</keyword>
<evidence type="ECO:0000256" key="1">
    <source>
        <dbReference type="SAM" id="SignalP"/>
    </source>
</evidence>
<evidence type="ECO:0000313" key="3">
    <source>
        <dbReference type="Proteomes" id="UP000253977"/>
    </source>
</evidence>
<evidence type="ECO:0000313" key="2">
    <source>
        <dbReference type="EMBL" id="RDD67444.1"/>
    </source>
</evidence>
<keyword evidence="1" id="KW-0732">Signal</keyword>
<reference evidence="2 3" key="1">
    <citation type="submission" date="2018-07" db="EMBL/GenBank/DDBJ databases">
        <title>Thalassococcus profundi sp. nov., a marine bacterium isolated from deep seawater of Okinawa Trough.</title>
        <authorList>
            <person name="Yu M."/>
        </authorList>
    </citation>
    <scope>NUCLEOTIDE SEQUENCE [LARGE SCALE GENOMIC DNA]</scope>
    <source>
        <strain evidence="2 3">WRAS1</strain>
    </source>
</reference>
<feature type="signal peptide" evidence="1">
    <location>
        <begin position="1"/>
        <end position="23"/>
    </location>
</feature>
<dbReference type="AlphaFoldDB" id="A0A369TRU1"/>
<proteinExistence type="predicted"/>
<organism evidence="2 3">
    <name type="scientific">Thalassococcus profundi</name>
    <dbReference type="NCBI Taxonomy" id="2282382"/>
    <lineage>
        <taxon>Bacteria</taxon>
        <taxon>Pseudomonadati</taxon>
        <taxon>Pseudomonadota</taxon>
        <taxon>Alphaproteobacteria</taxon>
        <taxon>Rhodobacterales</taxon>
        <taxon>Roseobacteraceae</taxon>
        <taxon>Thalassococcus</taxon>
    </lineage>
</organism>
<name>A0A369TRU1_9RHOB</name>
<dbReference type="RefSeq" id="WP_114510194.1">
    <property type="nucleotide sequence ID" value="NZ_QPMK01000003.1"/>
</dbReference>
<sequence length="84" mass="8896">MTFPKMILAAALALGTTTAPALAGDAKWKYSDGTELRIKCRNSGCTVQAKNPNGGKWVTVEKGPGGNANFKVLEAKYKKVKPSV</sequence>
<accession>A0A369TRU1</accession>